<proteinExistence type="predicted"/>
<reference evidence="2 4" key="2">
    <citation type="submission" date="2020-05" db="EMBL/GenBank/DDBJ databases">
        <authorList>
            <person name="Campoy J."/>
            <person name="Schneeberger K."/>
            <person name="Spophaly S."/>
        </authorList>
    </citation>
    <scope>NUCLEOTIDE SEQUENCE [LARGE SCALE GENOMIC DNA]</scope>
    <source>
        <strain evidence="2">PruArmRojPasFocal</strain>
    </source>
</reference>
<feature type="region of interest" description="Disordered" evidence="1">
    <location>
        <begin position="91"/>
        <end position="124"/>
    </location>
</feature>
<dbReference type="AlphaFoldDB" id="A0A6J5UK47"/>
<evidence type="ECO:0000313" key="5">
    <source>
        <dbReference type="Proteomes" id="UP000507245"/>
    </source>
</evidence>
<dbReference type="EMBL" id="CAEKKB010000003">
    <property type="protein sequence ID" value="CAB4304955.1"/>
    <property type="molecule type" value="Genomic_DNA"/>
</dbReference>
<name>A0A6J5UK47_PRUAR</name>
<dbReference type="PANTHER" id="PTHR34570">
    <property type="entry name" value="OS03G0593100 PROTEIN"/>
    <property type="match status" value="1"/>
</dbReference>
<evidence type="ECO:0000313" key="4">
    <source>
        <dbReference type="Proteomes" id="UP000507222"/>
    </source>
</evidence>
<keyword evidence="5" id="KW-1185">Reference proteome</keyword>
<gene>
    <name evidence="2" type="ORF">CURHAP_LOCUS23015</name>
    <name evidence="3" type="ORF">ORAREDHAP_LOCUS22782</name>
</gene>
<feature type="compositionally biased region" description="Polar residues" evidence="1">
    <location>
        <begin position="91"/>
        <end position="102"/>
    </location>
</feature>
<evidence type="ECO:0000256" key="1">
    <source>
        <dbReference type="SAM" id="MobiDB-lite"/>
    </source>
</evidence>
<sequence>MGRESSDPTVVSSSIALLQERFRQLQKVKERREEQQLLKMLSETDHHHQRVGSIRHFESDMARPSSPADHSLSLGLNLQTRQVDHCAMKTQPSTISWPNNTTAASAASASKSFDNSDLDTSLHL</sequence>
<reference evidence="5" key="1">
    <citation type="journal article" date="2020" name="Genome Biol.">
        <title>Gamete binning: chromosome-level and haplotype-resolved genome assembly enabled by high-throughput single-cell sequencing of gamete genomes.</title>
        <authorList>
            <person name="Campoy J.A."/>
            <person name="Sun H."/>
            <person name="Goel M."/>
            <person name="Jiao W.-B."/>
            <person name="Folz-Donahue K."/>
            <person name="Wang N."/>
            <person name="Rubio M."/>
            <person name="Liu C."/>
            <person name="Kukat C."/>
            <person name="Ruiz D."/>
            <person name="Huettel B."/>
            <person name="Schneeberger K."/>
        </authorList>
    </citation>
    <scope>NUCLEOTIDE SEQUENCE [LARGE SCALE GENOMIC DNA]</scope>
    <source>
        <strain evidence="5">cv. Rojo Pasion</strain>
    </source>
</reference>
<organism evidence="2 4">
    <name type="scientific">Prunus armeniaca</name>
    <name type="common">Apricot</name>
    <name type="synonym">Armeniaca vulgaris</name>
    <dbReference type="NCBI Taxonomy" id="36596"/>
    <lineage>
        <taxon>Eukaryota</taxon>
        <taxon>Viridiplantae</taxon>
        <taxon>Streptophyta</taxon>
        <taxon>Embryophyta</taxon>
        <taxon>Tracheophyta</taxon>
        <taxon>Spermatophyta</taxon>
        <taxon>Magnoliopsida</taxon>
        <taxon>eudicotyledons</taxon>
        <taxon>Gunneridae</taxon>
        <taxon>Pentapetalae</taxon>
        <taxon>rosids</taxon>
        <taxon>fabids</taxon>
        <taxon>Rosales</taxon>
        <taxon>Rosaceae</taxon>
        <taxon>Amygdaloideae</taxon>
        <taxon>Amygdaleae</taxon>
        <taxon>Prunus</taxon>
    </lineage>
</organism>
<protein>
    <submittedName>
        <fullName evidence="2">Uncharacterized protein</fullName>
    </submittedName>
</protein>
<evidence type="ECO:0000313" key="2">
    <source>
        <dbReference type="EMBL" id="CAB4274488.1"/>
    </source>
</evidence>
<dbReference type="OrthoDB" id="1159575at2759"/>
<dbReference type="Proteomes" id="UP000507222">
    <property type="component" value="Unassembled WGS sequence"/>
</dbReference>
<dbReference type="PANTHER" id="PTHR34570:SF20">
    <property type="entry name" value="MYB-CC TYPE TRANSCRIPTION FACTOR LHEQLE-CONTAINING DOMAIN-CONTAINING PROTEIN"/>
    <property type="match status" value="1"/>
</dbReference>
<feature type="compositionally biased region" description="Polar residues" evidence="1">
    <location>
        <begin position="111"/>
        <end position="124"/>
    </location>
</feature>
<accession>A0A6J5UK47</accession>
<dbReference type="EMBL" id="CAEKDK010000003">
    <property type="protein sequence ID" value="CAB4274488.1"/>
    <property type="molecule type" value="Genomic_DNA"/>
</dbReference>
<evidence type="ECO:0000313" key="3">
    <source>
        <dbReference type="EMBL" id="CAB4304955.1"/>
    </source>
</evidence>
<dbReference type="Proteomes" id="UP000507245">
    <property type="component" value="Unassembled WGS sequence"/>
</dbReference>